<proteinExistence type="inferred from homology"/>
<keyword evidence="10" id="KW-1185">Reference proteome</keyword>
<dbReference type="SUPFAM" id="SSF103481">
    <property type="entry name" value="Multidrug resistance efflux transporter EmrE"/>
    <property type="match status" value="1"/>
</dbReference>
<dbReference type="AlphaFoldDB" id="A0A2U1D5U3"/>
<comment type="subcellular location">
    <subcellularLocation>
        <location evidence="1">Cell membrane</location>
        <topology evidence="1">Multi-pass membrane protein</topology>
    </subcellularLocation>
</comment>
<feature type="transmembrane region" description="Helical" evidence="8">
    <location>
        <begin position="198"/>
        <end position="222"/>
    </location>
</feature>
<dbReference type="RefSeq" id="WP_089939408.1">
    <property type="nucleotide sequence ID" value="NZ_CAKOEW010000001.1"/>
</dbReference>
<keyword evidence="5 8" id="KW-0812">Transmembrane</keyword>
<feature type="transmembrane region" description="Helical" evidence="8">
    <location>
        <begin position="121"/>
        <end position="139"/>
    </location>
</feature>
<evidence type="ECO:0000256" key="8">
    <source>
        <dbReference type="SAM" id="Phobius"/>
    </source>
</evidence>
<organism evidence="9 10">
    <name type="scientific">Convivina intestini</name>
    <dbReference type="NCBI Taxonomy" id="1505726"/>
    <lineage>
        <taxon>Bacteria</taxon>
        <taxon>Bacillati</taxon>
        <taxon>Bacillota</taxon>
        <taxon>Bacilli</taxon>
        <taxon>Lactobacillales</taxon>
        <taxon>Lactobacillaceae</taxon>
        <taxon>Convivina</taxon>
    </lineage>
</organism>
<dbReference type="CDD" id="cd23110">
    <property type="entry name" value="GRP"/>
    <property type="match status" value="1"/>
</dbReference>
<feature type="transmembrane region" description="Helical" evidence="8">
    <location>
        <begin position="234"/>
        <end position="256"/>
    </location>
</feature>
<dbReference type="EMBL" id="QEKT01000009">
    <property type="protein sequence ID" value="PVY83053.1"/>
    <property type="molecule type" value="Genomic_DNA"/>
</dbReference>
<evidence type="ECO:0000256" key="5">
    <source>
        <dbReference type="ARBA" id="ARBA00022692"/>
    </source>
</evidence>
<evidence type="ECO:0000256" key="1">
    <source>
        <dbReference type="ARBA" id="ARBA00004651"/>
    </source>
</evidence>
<sequence length="316" mass="33737">MNAAILLALLPALFWGSVGLISTKMGGSAAQQTLGMTFGALLFGLGTMFFFVMPRGIYLGKEIWVVGILSGLVWAVGMAFQFLMFKQMGVSIGMPLSTAAQIIMNAVMAATVLGEWINIKMWLVGIVSIALVVFGATLISLPDKKSEKKAESALNGKGLLYLVISTLGFMLYFVLPNFLSKIEYIKPSIKAANNGIDYMTAIVGPQAIGQVVGALLIAVLIFREQKVMFAAPTWRNILTGLTWALGNIFMFISTAAPSIGQTIATTFSQLGIIVGTFGGIYILHEKKSSGQMRNILIGTALVIIGALIIGNIHSFA</sequence>
<keyword evidence="6 8" id="KW-1133">Transmembrane helix</keyword>
<protein>
    <submittedName>
        <fullName evidence="9">Glucose uptake protein</fullName>
    </submittedName>
</protein>
<accession>A0A2U1D5U3</accession>
<evidence type="ECO:0000256" key="3">
    <source>
        <dbReference type="ARBA" id="ARBA00022448"/>
    </source>
</evidence>
<comment type="caution">
    <text evidence="9">The sequence shown here is derived from an EMBL/GenBank/DDBJ whole genome shotgun (WGS) entry which is preliminary data.</text>
</comment>
<dbReference type="OrthoDB" id="1452595at2"/>
<dbReference type="PANTHER" id="PTHR16119">
    <property type="entry name" value="TRANSMEMBRANE PROTEIN 144"/>
    <property type="match status" value="1"/>
</dbReference>
<dbReference type="GO" id="GO:0005886">
    <property type="term" value="C:plasma membrane"/>
    <property type="evidence" value="ECO:0007669"/>
    <property type="project" value="UniProtKB-SubCell"/>
</dbReference>
<dbReference type="Proteomes" id="UP000245433">
    <property type="component" value="Unassembled WGS sequence"/>
</dbReference>
<dbReference type="GO" id="GO:0015144">
    <property type="term" value="F:carbohydrate transmembrane transporter activity"/>
    <property type="evidence" value="ECO:0007669"/>
    <property type="project" value="InterPro"/>
</dbReference>
<feature type="transmembrane region" description="Helical" evidence="8">
    <location>
        <begin position="159"/>
        <end position="178"/>
    </location>
</feature>
<dbReference type="Pfam" id="PF06800">
    <property type="entry name" value="Sugar_transport"/>
    <property type="match status" value="1"/>
</dbReference>
<dbReference type="PANTHER" id="PTHR16119:SF17">
    <property type="entry name" value="TRANSMEMBRANE PROTEIN 144"/>
    <property type="match status" value="1"/>
</dbReference>
<feature type="transmembrane region" description="Helical" evidence="8">
    <location>
        <begin position="29"/>
        <end position="51"/>
    </location>
</feature>
<comment type="similarity">
    <text evidence="2">Belongs to the GRP transporter (TC 2.A.7.5) family.</text>
</comment>
<evidence type="ECO:0000256" key="7">
    <source>
        <dbReference type="ARBA" id="ARBA00023136"/>
    </source>
</evidence>
<gene>
    <name evidence="9" type="ORF">C7384_1091</name>
</gene>
<keyword evidence="4" id="KW-0762">Sugar transport</keyword>
<keyword evidence="3" id="KW-0813">Transport</keyword>
<dbReference type="InterPro" id="IPR010651">
    <property type="entry name" value="Sugar_transport"/>
</dbReference>
<evidence type="ECO:0000256" key="2">
    <source>
        <dbReference type="ARBA" id="ARBA00006117"/>
    </source>
</evidence>
<feature type="transmembrane region" description="Helical" evidence="8">
    <location>
        <begin position="295"/>
        <end position="315"/>
    </location>
</feature>
<feature type="transmembrane region" description="Helical" evidence="8">
    <location>
        <begin position="262"/>
        <end position="283"/>
    </location>
</feature>
<keyword evidence="7 8" id="KW-0472">Membrane</keyword>
<evidence type="ECO:0000256" key="4">
    <source>
        <dbReference type="ARBA" id="ARBA00022597"/>
    </source>
</evidence>
<feature type="transmembrane region" description="Helical" evidence="8">
    <location>
        <begin position="63"/>
        <end position="85"/>
    </location>
</feature>
<name>A0A2U1D5U3_9LACO</name>
<dbReference type="InterPro" id="IPR037185">
    <property type="entry name" value="EmrE-like"/>
</dbReference>
<evidence type="ECO:0000256" key="6">
    <source>
        <dbReference type="ARBA" id="ARBA00022989"/>
    </source>
</evidence>
<evidence type="ECO:0000313" key="10">
    <source>
        <dbReference type="Proteomes" id="UP000245433"/>
    </source>
</evidence>
<reference evidence="9 10" key="1">
    <citation type="submission" date="2018-04" db="EMBL/GenBank/DDBJ databases">
        <title>Genomic Encyclopedia of Type Strains, Phase IV (KMG-IV): sequencing the most valuable type-strain genomes for metagenomic binning, comparative biology and taxonomic classification.</title>
        <authorList>
            <person name="Goeker M."/>
        </authorList>
    </citation>
    <scope>NUCLEOTIDE SEQUENCE [LARGE SCALE GENOMIC DNA]</scope>
    <source>
        <strain evidence="9 10">DSM 28795</strain>
    </source>
</reference>
<evidence type="ECO:0000313" key="9">
    <source>
        <dbReference type="EMBL" id="PVY83053.1"/>
    </source>
</evidence>